<evidence type="ECO:0000256" key="1">
    <source>
        <dbReference type="SAM" id="MobiDB-lite"/>
    </source>
</evidence>
<dbReference type="HOGENOM" id="CLU_020572_0_0_11"/>
<dbReference type="InterPro" id="IPR025101">
    <property type="entry name" value="DUF4012"/>
</dbReference>
<name>A0A0A7I526_9BIFI</name>
<dbReference type="KEGG" id="bka:AH68_08725"/>
<sequence length="601" mass="65094">MSQHASTHAARSHKLRNTLLVIAALLILLVIAGGVVGLNFYKQAKEVKAHEEQAISSLSAIADVNTLKDAQASDAAIKQARTHTAAARDIANGTLWNMLSKMPIVGGDVTNVQGMTQVVDDLVQQTLPSLTDVVQQLANAQISGENGQLNLQPIVDAQDDFSSVSKQVKSLNSKLSNLPEPRIGMVKKAYSQSRSQFTKVTDMVEQVNNALQMLPSFLGQNGARTYLLVAQTTSEQRSGGGLVGSMGTLQTDHGQIQVGEFHHNGDFINGSNGNASEHTVFKGPLGFSFDIRDTFAVPDIARNAEMMNEAWQRSQYACDVDGIVSIDPVFIQKMVEINGNVTLEDGTVLTGENTAEYMLNTIYKEVPVSLQDTYFEYIASTIMNNAFSNMDIAKMMKVAQSIGELTKNRHFYAYTFHDDEAKYFQGAGLAKGTPDSETDPEVGIYLNEQNPSKLGWYIDRKTQITKTGQNADGSKTYHVTYTLTNTLTSSEMATCTGYILGGEQAGVTGKPVAAPGTSAQRMLFYAPKGGSISEITSSGDVRDQSNAVMDGQKLVTNVAYIAPGESVTFDFDVTTSPKAENDLTIDQTPSGKMTNEVNYQY</sequence>
<dbReference type="Pfam" id="PF13196">
    <property type="entry name" value="DUF4012"/>
    <property type="match status" value="1"/>
</dbReference>
<feature type="transmembrane region" description="Helical" evidence="2">
    <location>
        <begin position="20"/>
        <end position="41"/>
    </location>
</feature>
<gene>
    <name evidence="3" type="ORF">AH68_08725</name>
</gene>
<accession>A0A0A7I526</accession>
<evidence type="ECO:0000256" key="2">
    <source>
        <dbReference type="SAM" id="Phobius"/>
    </source>
</evidence>
<organism evidence="3 4">
    <name type="scientific">Bifidobacterium catenulatum PV20-2</name>
    <dbReference type="NCBI Taxonomy" id="1447716"/>
    <lineage>
        <taxon>Bacteria</taxon>
        <taxon>Bacillati</taxon>
        <taxon>Actinomycetota</taxon>
        <taxon>Actinomycetes</taxon>
        <taxon>Bifidobacteriales</taxon>
        <taxon>Bifidobacteriaceae</taxon>
        <taxon>Bifidobacterium</taxon>
    </lineage>
</organism>
<keyword evidence="2" id="KW-1133">Transmembrane helix</keyword>
<dbReference type="RefSeq" id="WP_039199206.1">
    <property type="nucleotide sequence ID" value="NZ_CP007456.1"/>
</dbReference>
<dbReference type="OrthoDB" id="3223041at2"/>
<evidence type="ECO:0000313" key="4">
    <source>
        <dbReference type="Proteomes" id="UP000030625"/>
    </source>
</evidence>
<feature type="region of interest" description="Disordered" evidence="1">
    <location>
        <begin position="581"/>
        <end position="601"/>
    </location>
</feature>
<dbReference type="EMBL" id="CP007456">
    <property type="protein sequence ID" value="AIZ15101.1"/>
    <property type="molecule type" value="Genomic_DNA"/>
</dbReference>
<dbReference type="STRING" id="1447716.AH68_08725"/>
<keyword evidence="2" id="KW-0812">Transmembrane</keyword>
<protein>
    <submittedName>
        <fullName evidence="3">Chemotaxis protein</fullName>
    </submittedName>
</protein>
<reference evidence="3 4" key="1">
    <citation type="journal article" date="2015" name="Genome Announc.">
        <title>Complete and Assembled Genome Sequence of Bifidobacterium kashiwanohense PV20-2, Isolated from the Feces of an Anemic Kenyan Infant.</title>
        <authorList>
            <person name="Vazquez-Gutierrez P."/>
            <person name="Lacroix C."/>
            <person name="Chassard C."/>
            <person name="Klumpp J."/>
            <person name="Jans C."/>
            <person name="Stevens M.J."/>
        </authorList>
    </citation>
    <scope>NUCLEOTIDE SEQUENCE [LARGE SCALE GENOMIC DNA]</scope>
    <source>
        <strain evidence="3 4">PV20-2</strain>
    </source>
</reference>
<dbReference type="AlphaFoldDB" id="A0A0A7I526"/>
<dbReference type="Proteomes" id="UP000030625">
    <property type="component" value="Chromosome"/>
</dbReference>
<evidence type="ECO:0000313" key="3">
    <source>
        <dbReference type="EMBL" id="AIZ15101.1"/>
    </source>
</evidence>
<proteinExistence type="predicted"/>
<keyword evidence="2" id="KW-0472">Membrane</keyword>